<evidence type="ECO:0000313" key="8">
    <source>
        <dbReference type="Proteomes" id="UP000001029"/>
    </source>
</evidence>
<evidence type="ECO:0000256" key="5">
    <source>
        <dbReference type="ARBA" id="ARBA00023136"/>
    </source>
</evidence>
<accession>B2KCV9</accession>
<dbReference type="NCBIfam" id="TIGR02532">
    <property type="entry name" value="IV_pilin_GFxxxE"/>
    <property type="match status" value="1"/>
</dbReference>
<keyword evidence="8" id="KW-1185">Reference proteome</keyword>
<dbReference type="InterPro" id="IPR045584">
    <property type="entry name" value="Pilin-like"/>
</dbReference>
<dbReference type="RefSeq" id="WP_012414970.1">
    <property type="nucleotide sequence ID" value="NC_010644.1"/>
</dbReference>
<dbReference type="GO" id="GO:0016020">
    <property type="term" value="C:membrane"/>
    <property type="evidence" value="ECO:0007669"/>
    <property type="project" value="UniProtKB-SubCell"/>
</dbReference>
<dbReference type="AlphaFoldDB" id="B2KCV9"/>
<dbReference type="Proteomes" id="UP000001029">
    <property type="component" value="Chromosome"/>
</dbReference>
<evidence type="ECO:0000256" key="3">
    <source>
        <dbReference type="ARBA" id="ARBA00022692"/>
    </source>
</evidence>
<name>B2KCV9_ELUMP</name>
<protein>
    <submittedName>
        <fullName evidence="7">PilE-like protein</fullName>
    </submittedName>
</protein>
<evidence type="ECO:0000256" key="1">
    <source>
        <dbReference type="ARBA" id="ARBA00004167"/>
    </source>
</evidence>
<sequence>MKIQNGFTLIELLVVVLIIGILAAIALPQYQKAVIKSRSAEGYIVGKAVWQAEQAYYLANGYYCFDPNELDIDFPGAILAAGDSASTFGNIKLKNFDISLRQQPYQTVVVRSMGGTTPQAIRYEIIFGTTGTFCRRMDNDATGESICKTLTSQAPITNMTGWKDHPI</sequence>
<feature type="transmembrane region" description="Helical" evidence="6">
    <location>
        <begin position="6"/>
        <end position="27"/>
    </location>
</feature>
<dbReference type="InterPro" id="IPR012902">
    <property type="entry name" value="N_methyl_site"/>
</dbReference>
<organism evidence="7 8">
    <name type="scientific">Elusimicrobium minutum (strain Pei191)</name>
    <dbReference type="NCBI Taxonomy" id="445932"/>
    <lineage>
        <taxon>Bacteria</taxon>
        <taxon>Pseudomonadati</taxon>
        <taxon>Elusimicrobiota</taxon>
        <taxon>Elusimicrobia</taxon>
        <taxon>Elusimicrobiales</taxon>
        <taxon>Elusimicrobiaceae</taxon>
        <taxon>Elusimicrobium</taxon>
    </lineage>
</organism>
<keyword evidence="3 6" id="KW-0812">Transmembrane</keyword>
<evidence type="ECO:0000256" key="2">
    <source>
        <dbReference type="ARBA" id="ARBA00022481"/>
    </source>
</evidence>
<dbReference type="Pfam" id="PF07963">
    <property type="entry name" value="N_methyl"/>
    <property type="match status" value="1"/>
</dbReference>
<dbReference type="SUPFAM" id="SSF54523">
    <property type="entry name" value="Pili subunits"/>
    <property type="match status" value="1"/>
</dbReference>
<comment type="subcellular location">
    <subcellularLocation>
        <location evidence="1">Membrane</location>
        <topology evidence="1">Single-pass membrane protein</topology>
    </subcellularLocation>
</comment>
<proteinExistence type="predicted"/>
<keyword evidence="4 6" id="KW-1133">Transmembrane helix</keyword>
<dbReference type="Gene3D" id="3.30.700.10">
    <property type="entry name" value="Glycoprotein, Type 4 Pilin"/>
    <property type="match status" value="1"/>
</dbReference>
<keyword evidence="2" id="KW-0488">Methylation</keyword>
<dbReference type="PANTHER" id="PTHR30093">
    <property type="entry name" value="GENERAL SECRETION PATHWAY PROTEIN G"/>
    <property type="match status" value="1"/>
</dbReference>
<evidence type="ECO:0000313" key="7">
    <source>
        <dbReference type="EMBL" id="ACC98355.1"/>
    </source>
</evidence>
<gene>
    <name evidence="7" type="ordered locus">Emin_0800</name>
</gene>
<keyword evidence="5 6" id="KW-0472">Membrane</keyword>
<dbReference type="EMBL" id="CP001055">
    <property type="protein sequence ID" value="ACC98355.1"/>
    <property type="molecule type" value="Genomic_DNA"/>
</dbReference>
<dbReference type="PANTHER" id="PTHR30093:SF44">
    <property type="entry name" value="TYPE II SECRETION SYSTEM CORE PROTEIN G"/>
    <property type="match status" value="1"/>
</dbReference>
<evidence type="ECO:0000256" key="4">
    <source>
        <dbReference type="ARBA" id="ARBA00022989"/>
    </source>
</evidence>
<reference evidence="7 8" key="1">
    <citation type="journal article" date="2009" name="Appl. Environ. Microbiol.">
        <title>Genomic analysis of 'Elusimicrobium minutum,' the first cultivated representative of the phylum 'Elusimicrobia' (formerly termite group 1).</title>
        <authorList>
            <person name="Herlemann D.P.R."/>
            <person name="Geissinger O."/>
            <person name="Ikeda-Ohtsubo W."/>
            <person name="Kunin V."/>
            <person name="Sun H."/>
            <person name="Lapidus A."/>
            <person name="Hugenholtz P."/>
            <person name="Brune A."/>
        </authorList>
    </citation>
    <scope>NUCLEOTIDE SEQUENCE [LARGE SCALE GENOMIC DNA]</scope>
    <source>
        <strain evidence="7 8">Pei191</strain>
    </source>
</reference>
<dbReference type="KEGG" id="emi:Emin_0800"/>
<dbReference type="STRING" id="445932.Emin_0800"/>
<dbReference type="HOGENOM" id="CLU_091705_3_0_0"/>
<evidence type="ECO:0000256" key="6">
    <source>
        <dbReference type="SAM" id="Phobius"/>
    </source>
</evidence>